<dbReference type="Gene3D" id="3.20.20.80">
    <property type="entry name" value="Glycosidases"/>
    <property type="match status" value="1"/>
</dbReference>
<feature type="transmembrane region" description="Helical" evidence="2">
    <location>
        <begin position="36"/>
        <end position="59"/>
    </location>
</feature>
<name>A0ABX7RN95_9ACTN</name>
<accession>A0ABX7RN95</accession>
<keyword evidence="2" id="KW-0812">Transmembrane</keyword>
<sequence length="367" mass="39864">MRPERNRRGLEHVPRREEGDDMNRPKKRRTTLLRRLAVRVATGLALLVLIPVVTAGSALRASYAGSPARDAVTRGRDAVWLGHAWIDGRRGEADLARLKRRIGDTGIRDLYVHAGPLGNDGTLPASAYRNAAWLIGAVHRELPGVRVQAWLGNKLVTGPGGAGLWLGSPAARAAVVASARQVMRAGFEGVHVDVEPVPTGDAAFLALLDDLHPVVRSAGGVLSVAAQQIDPLPSMHSAARVMGSKKWWTQSYFGKVARRVDQIAVMSYDTALPWENLYGGYVARQTALALEAAPPTTDLLMGLPFYHTDTWGHQSRAETAAAAVRGARLGLSREDHGRQRFGMALYVDFAATEADWRAYRSQWGVRG</sequence>
<keyword evidence="4" id="KW-1185">Reference proteome</keyword>
<feature type="compositionally biased region" description="Basic and acidic residues" evidence="1">
    <location>
        <begin position="1"/>
        <end position="24"/>
    </location>
</feature>
<dbReference type="InterPro" id="IPR017853">
    <property type="entry name" value="GH"/>
</dbReference>
<organism evidence="3 4">
    <name type="scientific">Streptomyces griseocarneus</name>
    <dbReference type="NCBI Taxonomy" id="51201"/>
    <lineage>
        <taxon>Bacteria</taxon>
        <taxon>Bacillati</taxon>
        <taxon>Actinomycetota</taxon>
        <taxon>Actinomycetes</taxon>
        <taxon>Kitasatosporales</taxon>
        <taxon>Streptomycetaceae</taxon>
        <taxon>Streptomyces</taxon>
    </lineage>
</organism>
<evidence type="ECO:0000313" key="3">
    <source>
        <dbReference type="EMBL" id="QSY48233.1"/>
    </source>
</evidence>
<dbReference type="EMBL" id="CP071595">
    <property type="protein sequence ID" value="QSY48233.1"/>
    <property type="molecule type" value="Genomic_DNA"/>
</dbReference>
<evidence type="ECO:0000256" key="1">
    <source>
        <dbReference type="SAM" id="MobiDB-lite"/>
    </source>
</evidence>
<evidence type="ECO:0000256" key="2">
    <source>
        <dbReference type="SAM" id="Phobius"/>
    </source>
</evidence>
<reference evidence="3 4" key="1">
    <citation type="submission" date="2021-03" db="EMBL/GenBank/DDBJ databases">
        <title>Streptomyces strains.</title>
        <authorList>
            <person name="Lund M.B."/>
            <person name="Toerring T."/>
        </authorList>
    </citation>
    <scope>NUCLEOTIDE SEQUENCE [LARGE SCALE GENOMIC DNA]</scope>
    <source>
        <strain evidence="3 4">KCC S-1010</strain>
    </source>
</reference>
<evidence type="ECO:0000313" key="4">
    <source>
        <dbReference type="Proteomes" id="UP000671836"/>
    </source>
</evidence>
<dbReference type="Proteomes" id="UP000671836">
    <property type="component" value="Chromosome"/>
</dbReference>
<keyword evidence="2" id="KW-0472">Membrane</keyword>
<gene>
    <name evidence="3" type="ORF">J3S04_24145</name>
</gene>
<protein>
    <recommendedName>
        <fullName evidence="5">GH18 domain-containing protein</fullName>
    </recommendedName>
</protein>
<dbReference type="SUPFAM" id="SSF51445">
    <property type="entry name" value="(Trans)glycosidases"/>
    <property type="match status" value="1"/>
</dbReference>
<proteinExistence type="predicted"/>
<evidence type="ECO:0008006" key="5">
    <source>
        <dbReference type="Google" id="ProtNLM"/>
    </source>
</evidence>
<feature type="region of interest" description="Disordered" evidence="1">
    <location>
        <begin position="1"/>
        <end position="26"/>
    </location>
</feature>
<keyword evidence="2" id="KW-1133">Transmembrane helix</keyword>